<evidence type="ECO:0000313" key="2">
    <source>
        <dbReference type="EMBL" id="CAI6344846.1"/>
    </source>
</evidence>
<dbReference type="AlphaFoldDB" id="A0AAV0VQ23"/>
<protein>
    <submittedName>
        <fullName evidence="2">Uncharacterized protein</fullName>
    </submittedName>
</protein>
<feature type="region of interest" description="Disordered" evidence="1">
    <location>
        <begin position="21"/>
        <end position="43"/>
    </location>
</feature>
<accession>A0AAV0VQ23</accession>
<dbReference type="Proteomes" id="UP001160148">
    <property type="component" value="Unassembled WGS sequence"/>
</dbReference>
<name>A0AAV0VQ23_9HEMI</name>
<proteinExistence type="predicted"/>
<comment type="caution">
    <text evidence="2">The sequence shown here is derived from an EMBL/GenBank/DDBJ whole genome shotgun (WGS) entry which is preliminary data.</text>
</comment>
<keyword evidence="3" id="KW-1185">Reference proteome</keyword>
<sequence>MVGHIVTQELNHRVKRDISTKCRKVHRQPNERASQLSDKTLSDGCSSELSQFYTFMSKKSDRSPACSTTRRIEYNFGSI</sequence>
<feature type="compositionally biased region" description="Polar residues" evidence="1">
    <location>
        <begin position="31"/>
        <end position="43"/>
    </location>
</feature>
<evidence type="ECO:0000313" key="3">
    <source>
        <dbReference type="Proteomes" id="UP001160148"/>
    </source>
</evidence>
<reference evidence="2 3" key="1">
    <citation type="submission" date="2023-01" db="EMBL/GenBank/DDBJ databases">
        <authorList>
            <person name="Whitehead M."/>
        </authorList>
    </citation>
    <scope>NUCLEOTIDE SEQUENCE [LARGE SCALE GENOMIC DNA]</scope>
</reference>
<gene>
    <name evidence="2" type="ORF">MEUPH1_LOCUS1926</name>
</gene>
<evidence type="ECO:0000256" key="1">
    <source>
        <dbReference type="SAM" id="MobiDB-lite"/>
    </source>
</evidence>
<organism evidence="2 3">
    <name type="scientific">Macrosiphum euphorbiae</name>
    <name type="common">potato aphid</name>
    <dbReference type="NCBI Taxonomy" id="13131"/>
    <lineage>
        <taxon>Eukaryota</taxon>
        <taxon>Metazoa</taxon>
        <taxon>Ecdysozoa</taxon>
        <taxon>Arthropoda</taxon>
        <taxon>Hexapoda</taxon>
        <taxon>Insecta</taxon>
        <taxon>Pterygota</taxon>
        <taxon>Neoptera</taxon>
        <taxon>Paraneoptera</taxon>
        <taxon>Hemiptera</taxon>
        <taxon>Sternorrhyncha</taxon>
        <taxon>Aphidomorpha</taxon>
        <taxon>Aphidoidea</taxon>
        <taxon>Aphididae</taxon>
        <taxon>Macrosiphini</taxon>
        <taxon>Macrosiphum</taxon>
    </lineage>
</organism>
<dbReference type="EMBL" id="CARXXK010000001">
    <property type="protein sequence ID" value="CAI6344846.1"/>
    <property type="molecule type" value="Genomic_DNA"/>
</dbReference>